<dbReference type="InParanoid" id="A0A251VGQ5"/>
<name>A0A251VGQ5_HELAN</name>
<dbReference type="AlphaFoldDB" id="A0A251VGQ5"/>
<keyword evidence="2" id="KW-1185">Reference proteome</keyword>
<gene>
    <name evidence="1" type="ORF">HannXRQ_Chr02g0047761</name>
</gene>
<evidence type="ECO:0000313" key="1">
    <source>
        <dbReference type="EMBL" id="OTG34614.1"/>
    </source>
</evidence>
<evidence type="ECO:0000313" key="2">
    <source>
        <dbReference type="Proteomes" id="UP000215914"/>
    </source>
</evidence>
<dbReference type="Proteomes" id="UP000215914">
    <property type="component" value="Chromosome 2"/>
</dbReference>
<sequence length="68" mass="8392">MQHLRDNLKLWTFNMQRKLKKNLRPTSNNFPFFLTIDLWVVTVLEEMIIFRDDFRICLVQLLLLLRNQ</sequence>
<organism evidence="1 2">
    <name type="scientific">Helianthus annuus</name>
    <name type="common">Common sunflower</name>
    <dbReference type="NCBI Taxonomy" id="4232"/>
    <lineage>
        <taxon>Eukaryota</taxon>
        <taxon>Viridiplantae</taxon>
        <taxon>Streptophyta</taxon>
        <taxon>Embryophyta</taxon>
        <taxon>Tracheophyta</taxon>
        <taxon>Spermatophyta</taxon>
        <taxon>Magnoliopsida</taxon>
        <taxon>eudicotyledons</taxon>
        <taxon>Gunneridae</taxon>
        <taxon>Pentapetalae</taxon>
        <taxon>asterids</taxon>
        <taxon>campanulids</taxon>
        <taxon>Asterales</taxon>
        <taxon>Asteraceae</taxon>
        <taxon>Asteroideae</taxon>
        <taxon>Heliantheae alliance</taxon>
        <taxon>Heliantheae</taxon>
        <taxon>Helianthus</taxon>
    </lineage>
</organism>
<reference evidence="2" key="1">
    <citation type="journal article" date="2017" name="Nature">
        <title>The sunflower genome provides insights into oil metabolism, flowering and Asterid evolution.</title>
        <authorList>
            <person name="Badouin H."/>
            <person name="Gouzy J."/>
            <person name="Grassa C.J."/>
            <person name="Murat F."/>
            <person name="Staton S.E."/>
            <person name="Cottret L."/>
            <person name="Lelandais-Briere C."/>
            <person name="Owens G.L."/>
            <person name="Carrere S."/>
            <person name="Mayjonade B."/>
            <person name="Legrand L."/>
            <person name="Gill N."/>
            <person name="Kane N.C."/>
            <person name="Bowers J.E."/>
            <person name="Hubner S."/>
            <person name="Bellec A."/>
            <person name="Berard A."/>
            <person name="Berges H."/>
            <person name="Blanchet N."/>
            <person name="Boniface M.C."/>
            <person name="Brunel D."/>
            <person name="Catrice O."/>
            <person name="Chaidir N."/>
            <person name="Claudel C."/>
            <person name="Donnadieu C."/>
            <person name="Faraut T."/>
            <person name="Fievet G."/>
            <person name="Helmstetter N."/>
            <person name="King M."/>
            <person name="Knapp S.J."/>
            <person name="Lai Z."/>
            <person name="Le Paslier M.C."/>
            <person name="Lippi Y."/>
            <person name="Lorenzon L."/>
            <person name="Mandel J.R."/>
            <person name="Marage G."/>
            <person name="Marchand G."/>
            <person name="Marquand E."/>
            <person name="Bret-Mestries E."/>
            <person name="Morien E."/>
            <person name="Nambeesan S."/>
            <person name="Nguyen T."/>
            <person name="Pegot-Espagnet P."/>
            <person name="Pouilly N."/>
            <person name="Raftis F."/>
            <person name="Sallet E."/>
            <person name="Schiex T."/>
            <person name="Thomas J."/>
            <person name="Vandecasteele C."/>
            <person name="Vares D."/>
            <person name="Vear F."/>
            <person name="Vautrin S."/>
            <person name="Crespi M."/>
            <person name="Mangin B."/>
            <person name="Burke J.M."/>
            <person name="Salse J."/>
            <person name="Munos S."/>
            <person name="Vincourt P."/>
            <person name="Rieseberg L.H."/>
            <person name="Langlade N.B."/>
        </authorList>
    </citation>
    <scope>NUCLEOTIDE SEQUENCE [LARGE SCALE GENOMIC DNA]</scope>
    <source>
        <strain evidence="2">cv. SF193</strain>
    </source>
</reference>
<protein>
    <submittedName>
        <fullName evidence="1">Uncharacterized protein</fullName>
    </submittedName>
</protein>
<proteinExistence type="predicted"/>
<dbReference type="EMBL" id="CM007891">
    <property type="protein sequence ID" value="OTG34614.1"/>
    <property type="molecule type" value="Genomic_DNA"/>
</dbReference>
<accession>A0A251VGQ5</accession>